<sequence length="85" mass="9559">MWMAEVFTPQRSAVGKEHRSVTAVTCGLLAFHRDCLRDGETVDTHFLLPSVKSILACEIPKPGEFRSSPDEDDLQDNRDQAEEKV</sequence>
<evidence type="ECO:0000313" key="2">
    <source>
        <dbReference type="Proteomes" id="UP001162501"/>
    </source>
</evidence>
<reference evidence="1" key="1">
    <citation type="submission" date="2023-05" db="EMBL/GenBank/DDBJ databases">
        <authorList>
            <consortium name="ELIXIR-Norway"/>
        </authorList>
    </citation>
    <scope>NUCLEOTIDE SEQUENCE</scope>
</reference>
<organism evidence="1 2">
    <name type="scientific">Rangifer tarandus platyrhynchus</name>
    <name type="common">Svalbard reindeer</name>
    <dbReference type="NCBI Taxonomy" id="3082113"/>
    <lineage>
        <taxon>Eukaryota</taxon>
        <taxon>Metazoa</taxon>
        <taxon>Chordata</taxon>
        <taxon>Craniata</taxon>
        <taxon>Vertebrata</taxon>
        <taxon>Euteleostomi</taxon>
        <taxon>Mammalia</taxon>
        <taxon>Eutheria</taxon>
        <taxon>Laurasiatheria</taxon>
        <taxon>Artiodactyla</taxon>
        <taxon>Ruminantia</taxon>
        <taxon>Pecora</taxon>
        <taxon>Cervidae</taxon>
        <taxon>Odocoileinae</taxon>
        <taxon>Rangifer</taxon>
    </lineage>
</organism>
<feature type="non-terminal residue" evidence="1">
    <location>
        <position position="1"/>
    </location>
</feature>
<gene>
    <name evidence="1" type="ORF">MRATA1EN22A_LOCUS3266</name>
</gene>
<dbReference type="EMBL" id="OX596095">
    <property type="protein sequence ID" value="CAM9491636.1"/>
    <property type="molecule type" value="Genomic_DNA"/>
</dbReference>
<reference evidence="1" key="2">
    <citation type="submission" date="2025-03" db="EMBL/GenBank/DDBJ databases">
        <authorList>
            <consortium name="ELIXIR-Norway"/>
            <consortium name="Elixir Norway"/>
        </authorList>
    </citation>
    <scope>NUCLEOTIDE SEQUENCE</scope>
</reference>
<accession>A0AC59Y902</accession>
<evidence type="ECO:0000313" key="1">
    <source>
        <dbReference type="EMBL" id="CAM9491636.1"/>
    </source>
</evidence>
<name>A0AC59Y902_RANTA</name>
<proteinExistence type="predicted"/>
<dbReference type="Proteomes" id="UP001162501">
    <property type="component" value="Chromosome 11"/>
</dbReference>
<protein>
    <submittedName>
        <fullName evidence="1">Uncharacterized protein</fullName>
    </submittedName>
</protein>
<feature type="non-terminal residue" evidence="1">
    <location>
        <position position="85"/>
    </location>
</feature>